<accession>A0A242M5I4</accession>
<dbReference type="Proteomes" id="UP000194546">
    <property type="component" value="Unassembled WGS sequence"/>
</dbReference>
<dbReference type="EMBL" id="NBTY01000201">
    <property type="protein sequence ID" value="OTP66417.1"/>
    <property type="molecule type" value="Genomic_DNA"/>
</dbReference>
<reference evidence="1 2" key="1">
    <citation type="submission" date="2017-03" db="EMBL/GenBank/DDBJ databases">
        <title>Genome analysis of strain PAMC 26510.</title>
        <authorList>
            <person name="Oh H.-M."/>
            <person name="Yang J.-A."/>
        </authorList>
    </citation>
    <scope>NUCLEOTIDE SEQUENCE [LARGE SCALE GENOMIC DNA]</scope>
    <source>
        <strain evidence="1 2">PAMC 26510</strain>
    </source>
</reference>
<proteinExistence type="predicted"/>
<gene>
    <name evidence="1" type="ORF">PAMC26510_35175</name>
</gene>
<dbReference type="AlphaFoldDB" id="A0A242M5I4"/>
<name>A0A242M5I4_CABSO</name>
<comment type="caution">
    <text evidence="1">The sequence shown here is derived from an EMBL/GenBank/DDBJ whole genome shotgun (WGS) entry which is preliminary data.</text>
</comment>
<evidence type="ECO:0000313" key="1">
    <source>
        <dbReference type="EMBL" id="OTP66417.1"/>
    </source>
</evidence>
<evidence type="ECO:0000313" key="2">
    <source>
        <dbReference type="Proteomes" id="UP000194546"/>
    </source>
</evidence>
<sequence>MIAGFVMITFAANTRCLNVTFGNVLFMTASAQFLTAF</sequence>
<protein>
    <submittedName>
        <fullName evidence="1">Uncharacterized protein</fullName>
    </submittedName>
</protein>
<organism evidence="1 2">
    <name type="scientific">Caballeronia sordidicola</name>
    <name type="common">Burkholderia sordidicola</name>
    <dbReference type="NCBI Taxonomy" id="196367"/>
    <lineage>
        <taxon>Bacteria</taxon>
        <taxon>Pseudomonadati</taxon>
        <taxon>Pseudomonadota</taxon>
        <taxon>Betaproteobacteria</taxon>
        <taxon>Burkholderiales</taxon>
        <taxon>Burkholderiaceae</taxon>
        <taxon>Caballeronia</taxon>
    </lineage>
</organism>